<protein>
    <recommendedName>
        <fullName evidence="13">Circadian input-output histidine kinase CikA</fullName>
        <ecNumber evidence="4">2.7.13.3</ecNumber>
    </recommendedName>
</protein>
<feature type="domain" description="CheB-type methylesterase" evidence="20">
    <location>
        <begin position="21"/>
        <end position="205"/>
    </location>
</feature>
<feature type="coiled-coil region" evidence="16">
    <location>
        <begin position="649"/>
        <end position="711"/>
    </location>
</feature>
<dbReference type="InterPro" id="IPR022642">
    <property type="entry name" value="CheR_C"/>
</dbReference>
<feature type="domain" description="Histidine kinase" evidence="17">
    <location>
        <begin position="1008"/>
        <end position="1247"/>
    </location>
</feature>
<feature type="active site" evidence="14">
    <location>
        <position position="147"/>
    </location>
</feature>
<dbReference type="Pfam" id="PF13596">
    <property type="entry name" value="PAS_10"/>
    <property type="match status" value="1"/>
</dbReference>
<keyword evidence="11" id="KW-0472">Membrane</keyword>
<dbReference type="InterPro" id="IPR050903">
    <property type="entry name" value="Bact_Chemotaxis_MeTrfase"/>
</dbReference>
<keyword evidence="7" id="KW-0547">Nucleotide-binding</keyword>
<dbReference type="EMBL" id="LMTZ01000135">
    <property type="protein sequence ID" value="KST63623.1"/>
    <property type="molecule type" value="Genomic_DNA"/>
</dbReference>
<dbReference type="SUPFAM" id="SSF52738">
    <property type="entry name" value="Methylesterase CheB, C-terminal domain"/>
    <property type="match status" value="1"/>
</dbReference>
<dbReference type="Pfam" id="PF01739">
    <property type="entry name" value="CheR"/>
    <property type="match status" value="1"/>
</dbReference>
<dbReference type="PANTHER" id="PTHR24422">
    <property type="entry name" value="CHEMOTAXIS PROTEIN METHYLTRANSFERASE"/>
    <property type="match status" value="1"/>
</dbReference>
<keyword evidence="23" id="KW-1185">Reference proteome</keyword>
<evidence type="ECO:0000256" key="16">
    <source>
        <dbReference type="SAM" id="Coils"/>
    </source>
</evidence>
<dbReference type="InterPro" id="IPR003661">
    <property type="entry name" value="HisK_dim/P_dom"/>
</dbReference>
<evidence type="ECO:0000256" key="13">
    <source>
        <dbReference type="ARBA" id="ARBA00074306"/>
    </source>
</evidence>
<dbReference type="SUPFAM" id="SSF55874">
    <property type="entry name" value="ATPase domain of HSP90 chaperone/DNA topoisomerase II/histidine kinase"/>
    <property type="match status" value="1"/>
</dbReference>
<dbReference type="SUPFAM" id="SSF53335">
    <property type="entry name" value="S-adenosyl-L-methionine-dependent methyltransferases"/>
    <property type="match status" value="1"/>
</dbReference>
<keyword evidence="6" id="KW-0808">Transferase</keyword>
<comment type="catalytic activity">
    <reaction evidence="1">
        <text>ATP + protein L-histidine = ADP + protein N-phospho-L-histidine.</text>
        <dbReference type="EC" id="2.7.13.3"/>
    </reaction>
</comment>
<evidence type="ECO:0000313" key="23">
    <source>
        <dbReference type="Proteomes" id="UP000053372"/>
    </source>
</evidence>
<evidence type="ECO:0000256" key="14">
    <source>
        <dbReference type="PROSITE-ProRule" id="PRU00050"/>
    </source>
</evidence>
<dbReference type="InterPro" id="IPR005467">
    <property type="entry name" value="His_kinase_dom"/>
</dbReference>
<organism evidence="22 23">
    <name type="scientific">Mastigocoleus testarum BC008</name>
    <dbReference type="NCBI Taxonomy" id="371196"/>
    <lineage>
        <taxon>Bacteria</taxon>
        <taxon>Bacillati</taxon>
        <taxon>Cyanobacteriota</taxon>
        <taxon>Cyanophyceae</taxon>
        <taxon>Nostocales</taxon>
        <taxon>Hapalosiphonaceae</taxon>
        <taxon>Mastigocoleus</taxon>
    </lineage>
</organism>
<dbReference type="SMART" id="SM00091">
    <property type="entry name" value="PAS"/>
    <property type="match status" value="2"/>
</dbReference>
<feature type="coiled-coil region" evidence="16">
    <location>
        <begin position="974"/>
        <end position="1001"/>
    </location>
</feature>
<keyword evidence="14" id="KW-0145">Chemotaxis</keyword>
<dbReference type="InterPro" id="IPR003594">
    <property type="entry name" value="HATPase_dom"/>
</dbReference>
<dbReference type="CDD" id="cd00082">
    <property type="entry name" value="HisKA"/>
    <property type="match status" value="1"/>
</dbReference>
<dbReference type="Gene3D" id="3.40.50.180">
    <property type="entry name" value="Methylesterase CheB, C-terminal domain"/>
    <property type="match status" value="1"/>
</dbReference>
<dbReference type="SUPFAM" id="SSF47384">
    <property type="entry name" value="Homodimeric domain of signal transducing histidine kinase"/>
    <property type="match status" value="1"/>
</dbReference>
<dbReference type="InterPro" id="IPR011006">
    <property type="entry name" value="CheY-like_superfamily"/>
</dbReference>
<evidence type="ECO:0000256" key="4">
    <source>
        <dbReference type="ARBA" id="ARBA00012438"/>
    </source>
</evidence>
<dbReference type="InterPro" id="IPR022641">
    <property type="entry name" value="CheR_N"/>
</dbReference>
<feature type="modified residue" description="4-aspartylphosphate" evidence="15">
    <location>
        <position position="1322"/>
    </location>
</feature>
<dbReference type="PROSITE" id="PS50109">
    <property type="entry name" value="HIS_KIN"/>
    <property type="match status" value="1"/>
</dbReference>
<dbReference type="GO" id="GO:0005737">
    <property type="term" value="C:cytoplasm"/>
    <property type="evidence" value="ECO:0007669"/>
    <property type="project" value="InterPro"/>
</dbReference>
<dbReference type="InterPro" id="IPR035909">
    <property type="entry name" value="CheB_C"/>
</dbReference>
<keyword evidence="16" id="KW-0175">Coiled coil</keyword>
<dbReference type="GO" id="GO:0000155">
    <property type="term" value="F:phosphorelay sensor kinase activity"/>
    <property type="evidence" value="ECO:0007669"/>
    <property type="project" value="InterPro"/>
</dbReference>
<dbReference type="Pfam" id="PF00072">
    <property type="entry name" value="Response_reg"/>
    <property type="match status" value="1"/>
</dbReference>
<dbReference type="CDD" id="cd00130">
    <property type="entry name" value="PAS"/>
    <property type="match status" value="2"/>
</dbReference>
<dbReference type="CDD" id="cd16434">
    <property type="entry name" value="CheB-CheR_fusion"/>
    <property type="match status" value="1"/>
</dbReference>
<feature type="active site" evidence="14">
    <location>
        <position position="54"/>
    </location>
</feature>
<evidence type="ECO:0000256" key="8">
    <source>
        <dbReference type="ARBA" id="ARBA00022777"/>
    </source>
</evidence>
<evidence type="ECO:0000259" key="19">
    <source>
        <dbReference type="PROSITE" id="PS50112"/>
    </source>
</evidence>
<dbReference type="Gene3D" id="3.30.450.20">
    <property type="entry name" value="PAS domain"/>
    <property type="match status" value="2"/>
</dbReference>
<dbReference type="Gene3D" id="3.30.565.10">
    <property type="entry name" value="Histidine kinase-like ATPase, C-terminal domain"/>
    <property type="match status" value="1"/>
</dbReference>
<keyword evidence="8" id="KW-0418">Kinase</keyword>
<dbReference type="Pfam" id="PF03705">
    <property type="entry name" value="CheR_N"/>
    <property type="match status" value="1"/>
</dbReference>
<dbReference type="InterPro" id="IPR036890">
    <property type="entry name" value="HATPase_C_sf"/>
</dbReference>
<dbReference type="FunFam" id="3.30.565.10:FF:000010">
    <property type="entry name" value="Sensor histidine kinase RcsC"/>
    <property type="match status" value="1"/>
</dbReference>
<evidence type="ECO:0000256" key="12">
    <source>
        <dbReference type="ARBA" id="ARBA00023306"/>
    </source>
</evidence>
<feature type="active site" evidence="14">
    <location>
        <position position="27"/>
    </location>
</feature>
<comment type="similarity">
    <text evidence="3">In the N-terminal section; belongs to the phytochrome family.</text>
</comment>
<keyword evidence="10" id="KW-0902">Two-component regulatory system</keyword>
<dbReference type="PROSITE" id="PS50122">
    <property type="entry name" value="CHEB"/>
    <property type="match status" value="1"/>
</dbReference>
<dbReference type="InterPro" id="IPR001789">
    <property type="entry name" value="Sig_transdc_resp-reg_receiver"/>
</dbReference>
<feature type="domain" description="CheR-type methyltransferase" evidence="21">
    <location>
        <begin position="213"/>
        <end position="487"/>
    </location>
</feature>
<dbReference type="Pfam" id="PF08448">
    <property type="entry name" value="PAS_4"/>
    <property type="match status" value="1"/>
</dbReference>
<dbReference type="SUPFAM" id="SSF52172">
    <property type="entry name" value="CheY-like"/>
    <property type="match status" value="1"/>
</dbReference>
<dbReference type="CDD" id="cd17546">
    <property type="entry name" value="REC_hyHK_CKI1_RcsC-like"/>
    <property type="match status" value="1"/>
</dbReference>
<evidence type="ECO:0000256" key="6">
    <source>
        <dbReference type="ARBA" id="ARBA00022679"/>
    </source>
</evidence>
<reference evidence="22 23" key="1">
    <citation type="journal article" date="2015" name="Genome Announc.">
        <title>Draft Genome of the Euendolithic (true boring) Cyanobacterium Mastigocoleus testarum strain BC008.</title>
        <authorList>
            <person name="Guida B.S."/>
            <person name="Garcia-Pichel F."/>
        </authorList>
    </citation>
    <scope>NUCLEOTIDE SEQUENCE [LARGE SCALE GENOMIC DNA]</scope>
    <source>
        <strain evidence="22 23">BC008</strain>
    </source>
</reference>
<evidence type="ECO:0000256" key="7">
    <source>
        <dbReference type="ARBA" id="ARBA00022741"/>
    </source>
</evidence>
<feature type="domain" description="PAS" evidence="19">
    <location>
        <begin position="858"/>
        <end position="928"/>
    </location>
</feature>
<dbReference type="GO" id="GO:0006935">
    <property type="term" value="P:chemotaxis"/>
    <property type="evidence" value="ECO:0007669"/>
    <property type="project" value="UniProtKB-UniRule"/>
</dbReference>
<dbReference type="SMART" id="SM00138">
    <property type="entry name" value="MeTrc"/>
    <property type="match status" value="1"/>
</dbReference>
<dbReference type="InterPro" id="IPR000014">
    <property type="entry name" value="PAS"/>
</dbReference>
<keyword evidence="14" id="KW-0378">Hydrolase</keyword>
<dbReference type="SMART" id="SM00448">
    <property type="entry name" value="REC"/>
    <property type="match status" value="1"/>
</dbReference>
<name>A0A0V7ZGR7_9CYAN</name>
<sequence>MQSSESGEQQNNSSQTKDFFVVGIGASAGGLRPIEEFFEHIPTDSGAAFVIVQHLSPDFKSLMKELLGRKTKMEIYRVEDGMRLKPNSIYLIPPGKNLVIENKYLRLQKQNRNNQRPNFSIDIFFKSLAQDCPERAIALVLSGTGSDGTHGVRAIHEAGGLAMAQDPQTAEFDGMPTSAIATGVIEQVLSPPELAEIIYKCLKSPSTTTECISSDSEFGLNSEKIQRISNILARHDQVDFSHYKPSTLCRRIHRRCLIVGCKNLEDYIDLLEVFPEERESLRNDLLISVTSFFRDFSAWEYLKINVIPNLLETIKAGEELRVWVSACATGEEAYSLGILLDEAIDNLGKSVKVKIFATDIDKLALEKAANGIYPETIANDISPERLEKYFIHKDQCFQVTRKLREMLIFAPHDLAKDAGFTRIHLITCRNVLIYMQTQLQQQVLRNLHFSLSLQGILFLGEAETVGEYQHEFSTVHEKWKIYQKRRDVRLPLPVRGIEKISRNFKTQQSAFPLNNSRKEQMLELAFTGFLAENKTTCLLVDRDYQVLHIFEDLLGVLKLPTGNPTMDITKLVLPSLQLPLNTALHRAKREKGPVSYIGINLCKDDCEQSVNLKVSYYQGKKLAGDLLMVVMSAQTPSQSIPVGDRFEADSESQERIIQLEHELQQTRENLQATIEELETSNEEQQATNEELIASNEELQSTNEELHSVNEELFSVNTEHQSKIQELTELNSDVHNLLGSTNIGVVFLDQDLKIRKFTRAATQAINLVGTDIGRPLAHLSYNFHCSDLMELLKQVIATQEPQEREVKINSSGINLLMRINPYQQENELADGVVITFVDINEIKKVQQKLSDANDALQEREQQLGAILSNTKSIIYLKDIQGRYILGNKYLFEVIDLSEEEVIGKTDGELFPPQFADVFYANDQEVLDKGKALEFEEQLLIKDKLHTYISVKAPLKDPDSGIAYAICGISTDISHIKQIEAELRQANTQLAKAKEGAEAANKAKSEFLAKMTHELRTPLNAILGFTQILHRQDNFNKQQHKYLDTVLRSGKHLLDLINDILDISKIEAGMSELRISGFDLYGMIDSLEQMLHNRASSKGLQFNIRIDRDVPQYINADEAKLRQILINLLGNAIKFTKSGSVNLHIKIAENLLLRSEEIKSEEIKLEEIKLQKSTINFEVEDTGKGIPPEELNRVFEAFVQSGTSYQTFEGTGLGLAISKRFVELMGGEIHIQSTLGRGTKVDFDLTVTSIPKEEFTQSLPKGRIVGLAPDQPKPLILVVEDNWENRQLLFQILSDVGFLVITASDGKEAVEKWEQHDPALILMDMRMPVMDGYQATKYIKSSDKGKNTTIIIAQTASAFNEERKFMLSLGCNDFIHKPFQEQVILEKIGIHLGINFIYQSDLNRSASPENTSVPLTSDSLTVMSKEWRNKLNQFASTCNQNAVMQTLSEIPETHNPLKQRLFKLAYDFQFDTIVGLTKIPTSENVSK</sequence>
<feature type="domain" description="Response regulatory" evidence="18">
    <location>
        <begin position="1273"/>
        <end position="1390"/>
    </location>
</feature>
<dbReference type="SMART" id="SM00387">
    <property type="entry name" value="HATPase_c"/>
    <property type="match status" value="1"/>
</dbReference>
<dbReference type="GO" id="GO:0005524">
    <property type="term" value="F:ATP binding"/>
    <property type="evidence" value="ECO:0007669"/>
    <property type="project" value="UniProtKB-KW"/>
</dbReference>
<dbReference type="SUPFAM" id="SSF55785">
    <property type="entry name" value="PYP-like sensor domain (PAS domain)"/>
    <property type="match status" value="2"/>
</dbReference>
<comment type="subcellular location">
    <subcellularLocation>
        <location evidence="2">Membrane</location>
    </subcellularLocation>
</comment>
<dbReference type="CDD" id="cd16922">
    <property type="entry name" value="HATPase_EvgS-ArcB-TorS-like"/>
    <property type="match status" value="1"/>
</dbReference>
<dbReference type="Pfam" id="PF02518">
    <property type="entry name" value="HATPase_c"/>
    <property type="match status" value="1"/>
</dbReference>
<evidence type="ECO:0000259" key="17">
    <source>
        <dbReference type="PROSITE" id="PS50109"/>
    </source>
</evidence>
<evidence type="ECO:0000256" key="15">
    <source>
        <dbReference type="PROSITE-ProRule" id="PRU00169"/>
    </source>
</evidence>
<evidence type="ECO:0000256" key="1">
    <source>
        <dbReference type="ARBA" id="ARBA00000085"/>
    </source>
</evidence>
<proteinExistence type="inferred from homology"/>
<keyword evidence="5 15" id="KW-0597">Phosphoprotein</keyword>
<dbReference type="PROSITE" id="PS50110">
    <property type="entry name" value="RESPONSE_REGULATORY"/>
    <property type="match status" value="1"/>
</dbReference>
<dbReference type="InterPro" id="IPR029063">
    <property type="entry name" value="SAM-dependent_MTases_sf"/>
</dbReference>
<dbReference type="InterPro" id="IPR013656">
    <property type="entry name" value="PAS_4"/>
</dbReference>
<comment type="caution">
    <text evidence="22">The sequence shown here is derived from an EMBL/GenBank/DDBJ whole genome shotgun (WGS) entry which is preliminary data.</text>
</comment>
<evidence type="ECO:0000259" key="18">
    <source>
        <dbReference type="PROSITE" id="PS50110"/>
    </source>
</evidence>
<keyword evidence="9" id="KW-0067">ATP-binding</keyword>
<dbReference type="PROSITE" id="PS50123">
    <property type="entry name" value="CHER"/>
    <property type="match status" value="1"/>
</dbReference>
<keyword evidence="12" id="KW-0131">Cell cycle</keyword>
<dbReference type="RefSeq" id="WP_058184364.1">
    <property type="nucleotide sequence ID" value="NZ_LMTZ01000135.1"/>
</dbReference>
<dbReference type="EC" id="2.7.13.3" evidence="4"/>
<dbReference type="PANTHER" id="PTHR24422:SF27">
    <property type="entry name" value="PROTEIN-GLUTAMATE O-METHYLTRANSFERASE"/>
    <property type="match status" value="1"/>
</dbReference>
<dbReference type="InterPro" id="IPR000780">
    <property type="entry name" value="CheR_MeTrfase"/>
</dbReference>
<dbReference type="Gene3D" id="3.40.50.150">
    <property type="entry name" value="Vaccinia Virus protein VP39"/>
    <property type="match status" value="1"/>
</dbReference>
<dbReference type="OrthoDB" id="9799157at2"/>
<dbReference type="NCBIfam" id="TIGR00229">
    <property type="entry name" value="sensory_box"/>
    <property type="match status" value="1"/>
</dbReference>
<evidence type="ECO:0000259" key="20">
    <source>
        <dbReference type="PROSITE" id="PS50122"/>
    </source>
</evidence>
<dbReference type="InterPro" id="IPR035965">
    <property type="entry name" value="PAS-like_dom_sf"/>
</dbReference>
<evidence type="ECO:0000256" key="2">
    <source>
        <dbReference type="ARBA" id="ARBA00004370"/>
    </source>
</evidence>
<dbReference type="Pfam" id="PF01339">
    <property type="entry name" value="CheB_methylest"/>
    <property type="match status" value="1"/>
</dbReference>
<dbReference type="SUPFAM" id="SSF47757">
    <property type="entry name" value="Chemotaxis receptor methyltransferase CheR, N-terminal domain"/>
    <property type="match status" value="1"/>
</dbReference>
<evidence type="ECO:0000256" key="3">
    <source>
        <dbReference type="ARBA" id="ARBA00006402"/>
    </source>
</evidence>
<dbReference type="GO" id="GO:0016020">
    <property type="term" value="C:membrane"/>
    <property type="evidence" value="ECO:0007669"/>
    <property type="project" value="UniProtKB-SubCell"/>
</dbReference>
<dbReference type="Gene3D" id="3.40.50.2300">
    <property type="match status" value="1"/>
</dbReference>
<dbReference type="PRINTS" id="PR00996">
    <property type="entry name" value="CHERMTFRASE"/>
</dbReference>
<dbReference type="Gene3D" id="1.10.287.130">
    <property type="match status" value="1"/>
</dbReference>
<evidence type="ECO:0000259" key="21">
    <source>
        <dbReference type="PROSITE" id="PS50123"/>
    </source>
</evidence>
<dbReference type="GO" id="GO:0000156">
    <property type="term" value="F:phosphorelay response regulator activity"/>
    <property type="evidence" value="ECO:0007669"/>
    <property type="project" value="InterPro"/>
</dbReference>
<dbReference type="Proteomes" id="UP000053372">
    <property type="component" value="Unassembled WGS sequence"/>
</dbReference>
<dbReference type="Pfam" id="PF00512">
    <property type="entry name" value="HisKA"/>
    <property type="match status" value="1"/>
</dbReference>
<evidence type="ECO:0000313" key="22">
    <source>
        <dbReference type="EMBL" id="KST63623.1"/>
    </source>
</evidence>
<dbReference type="GO" id="GO:0008757">
    <property type="term" value="F:S-adenosylmethionine-dependent methyltransferase activity"/>
    <property type="evidence" value="ECO:0007669"/>
    <property type="project" value="InterPro"/>
</dbReference>
<dbReference type="FunFam" id="1.10.287.130:FF:000038">
    <property type="entry name" value="Sensory transduction histidine kinase"/>
    <property type="match status" value="1"/>
</dbReference>
<dbReference type="SMART" id="SM00388">
    <property type="entry name" value="HisKA"/>
    <property type="match status" value="1"/>
</dbReference>
<evidence type="ECO:0000256" key="11">
    <source>
        <dbReference type="ARBA" id="ARBA00023136"/>
    </source>
</evidence>
<accession>A0A0V7ZGR7</accession>
<dbReference type="InterPro" id="IPR000673">
    <property type="entry name" value="Sig_transdc_resp-reg_Me-estase"/>
</dbReference>
<dbReference type="PROSITE" id="PS50112">
    <property type="entry name" value="PAS"/>
    <property type="match status" value="1"/>
</dbReference>
<dbReference type="GO" id="GO:0008984">
    <property type="term" value="F:protein-glutamate methylesterase activity"/>
    <property type="evidence" value="ECO:0007669"/>
    <property type="project" value="InterPro"/>
</dbReference>
<evidence type="ECO:0000256" key="10">
    <source>
        <dbReference type="ARBA" id="ARBA00023012"/>
    </source>
</evidence>
<dbReference type="InterPro" id="IPR036097">
    <property type="entry name" value="HisK_dim/P_sf"/>
</dbReference>
<gene>
    <name evidence="22" type="ORF">BC008_14270</name>
</gene>
<evidence type="ECO:0000256" key="9">
    <source>
        <dbReference type="ARBA" id="ARBA00022840"/>
    </source>
</evidence>
<evidence type="ECO:0000256" key="5">
    <source>
        <dbReference type="ARBA" id="ARBA00022553"/>
    </source>
</evidence>